<gene>
    <name evidence="7" type="ORF">DCAR_0519824</name>
</gene>
<dbReference type="Gene3D" id="3.40.50.1820">
    <property type="entry name" value="alpha/beta hydrolase"/>
    <property type="match status" value="1"/>
</dbReference>
<evidence type="ECO:0000256" key="4">
    <source>
        <dbReference type="ARBA" id="ARBA00022989"/>
    </source>
</evidence>
<evidence type="ECO:0000256" key="6">
    <source>
        <dbReference type="SAM" id="MobiDB-lite"/>
    </source>
</evidence>
<proteinExistence type="inferred from homology"/>
<keyword evidence="8" id="KW-1185">Reference proteome</keyword>
<dbReference type="InterPro" id="IPR029058">
    <property type="entry name" value="AB_hydrolase_fold"/>
</dbReference>
<keyword evidence="3" id="KW-0812">Transmembrane</keyword>
<dbReference type="SUPFAM" id="SSF53474">
    <property type="entry name" value="alpha/beta-Hydrolases"/>
    <property type="match status" value="1"/>
</dbReference>
<evidence type="ECO:0000256" key="3">
    <source>
        <dbReference type="ARBA" id="ARBA00022692"/>
    </source>
</evidence>
<dbReference type="PANTHER" id="PTHR17920:SF24">
    <property type="entry name" value="ALPHA_BETA HYDROLASE-RELATED"/>
    <property type="match status" value="1"/>
</dbReference>
<sequence length="719" mass="78674">MLGPSMLSPAQKYAAGGLFALSLNQVLINKTNPLSSITDDNDYGPDVINSSFVDPVLWLQHYSHLLRLIFKSLDIEEKAWPGLEEAFRNDSSSRNVKAFLRLLAEDSNDDSTEIKEQELALMKAVDNVAIELRASVDYRSKKKKHREYIDECREKLLSDAQSSYEKEQKGLHDPLNECEDERQELLSGETKYNFDMETKALLDPVDDEARKASIDVAPIGSGSTFNQQPFEEVLMISYQKKVSLLHQLLSACLAATSETDSQSVRRRSGYDARHRVGLRLLTAWLNINWITMEAIETVIATSAIARLKVEELKDPETQGEKDAWANWKRGSMIGAAALTGGTIFAVTGGLAAPGIAAGFGALTPVSLHVAATAATTHLAVAASLGAAGAGLSGMKMASRIGNLEDFEFKAVGEHHDQHRLAVEILVSGFVFVEEDYIRPWEGQANNSERYALQWESKNLIAVSTAIQDWLTTQLTITAMKQGAMLTVAHTLVSALTWPTALLNVLDLIDSRWSIAIDRSDQAGMLLAEEVLLKGLQGQRPVTLIGFSLGARVIFKCLETLAKSDCDASLVERVVLLGSPLSIKGENWEEARKVVAGRFVNAYSTNDWMLGVVFRASLLSKGLAGMQPVDTPGIENIDVTEFVEGHSSYLWTTQRILEKIQLDAYFPSPDATFMDNDNDSVKSCTTTARSSPTAAKSAPSTAYNSAESSPTEAGKSAWDE</sequence>
<keyword evidence="5" id="KW-0472">Membrane</keyword>
<keyword evidence="4" id="KW-1133">Transmembrane helix</keyword>
<protein>
    <recommendedName>
        <fullName evidence="9">Transmembrane and coiled-coil domain-containing protein 4</fullName>
    </recommendedName>
</protein>
<evidence type="ECO:0000313" key="7">
    <source>
        <dbReference type="EMBL" id="WOH00461.1"/>
    </source>
</evidence>
<dbReference type="Proteomes" id="UP000077755">
    <property type="component" value="Chromosome 5"/>
</dbReference>
<organism evidence="7 8">
    <name type="scientific">Daucus carota subsp. sativus</name>
    <name type="common">Carrot</name>
    <dbReference type="NCBI Taxonomy" id="79200"/>
    <lineage>
        <taxon>Eukaryota</taxon>
        <taxon>Viridiplantae</taxon>
        <taxon>Streptophyta</taxon>
        <taxon>Embryophyta</taxon>
        <taxon>Tracheophyta</taxon>
        <taxon>Spermatophyta</taxon>
        <taxon>Magnoliopsida</taxon>
        <taxon>eudicotyledons</taxon>
        <taxon>Gunneridae</taxon>
        <taxon>Pentapetalae</taxon>
        <taxon>asterids</taxon>
        <taxon>campanulids</taxon>
        <taxon>Apiales</taxon>
        <taxon>Apiaceae</taxon>
        <taxon>Apioideae</taxon>
        <taxon>Scandiceae</taxon>
        <taxon>Daucinae</taxon>
        <taxon>Daucus</taxon>
        <taxon>Daucus sect. Daucus</taxon>
    </lineage>
</organism>
<reference evidence="7" key="1">
    <citation type="journal article" date="2016" name="Nat. Genet.">
        <title>A high-quality carrot genome assembly provides new insights into carotenoid accumulation and asterid genome evolution.</title>
        <authorList>
            <person name="Iorizzo M."/>
            <person name="Ellison S."/>
            <person name="Senalik D."/>
            <person name="Zeng P."/>
            <person name="Satapoomin P."/>
            <person name="Huang J."/>
            <person name="Bowman M."/>
            <person name="Iovene M."/>
            <person name="Sanseverino W."/>
            <person name="Cavagnaro P."/>
            <person name="Yildiz M."/>
            <person name="Macko-Podgorni A."/>
            <person name="Moranska E."/>
            <person name="Grzebelus E."/>
            <person name="Grzebelus D."/>
            <person name="Ashrafi H."/>
            <person name="Zheng Z."/>
            <person name="Cheng S."/>
            <person name="Spooner D."/>
            <person name="Van Deynze A."/>
            <person name="Simon P."/>
        </authorList>
    </citation>
    <scope>NUCLEOTIDE SEQUENCE</scope>
    <source>
        <tissue evidence="7">Leaf</tissue>
    </source>
</reference>
<name>A0AAF0X296_DAUCS</name>
<reference evidence="7" key="2">
    <citation type="submission" date="2022-03" db="EMBL/GenBank/DDBJ databases">
        <title>Draft title - Genomic analysis of global carrot germplasm unveils the trajectory of domestication and the origin of high carotenoid orange carrot.</title>
        <authorList>
            <person name="Iorizzo M."/>
            <person name="Ellison S."/>
            <person name="Senalik D."/>
            <person name="Macko-Podgorni A."/>
            <person name="Grzebelus D."/>
            <person name="Bostan H."/>
            <person name="Rolling W."/>
            <person name="Curaba J."/>
            <person name="Simon P."/>
        </authorList>
    </citation>
    <scope>NUCLEOTIDE SEQUENCE</scope>
    <source>
        <tissue evidence="7">Leaf</tissue>
    </source>
</reference>
<evidence type="ECO:0000256" key="1">
    <source>
        <dbReference type="ARBA" id="ARBA00004141"/>
    </source>
</evidence>
<dbReference type="KEGG" id="dcr:108221395"/>
<evidence type="ECO:0008006" key="9">
    <source>
        <dbReference type="Google" id="ProtNLM"/>
    </source>
</evidence>
<comment type="similarity">
    <text evidence="2">Belongs to the TMCO4 family.</text>
</comment>
<dbReference type="PANTHER" id="PTHR17920">
    <property type="entry name" value="TRANSMEMBRANE AND COILED-COIL DOMAIN-CONTAINING PROTEIN 4 TMCO4"/>
    <property type="match status" value="1"/>
</dbReference>
<feature type="compositionally biased region" description="Low complexity" evidence="6">
    <location>
        <begin position="682"/>
        <end position="701"/>
    </location>
</feature>
<dbReference type="GO" id="GO:0016020">
    <property type="term" value="C:membrane"/>
    <property type="evidence" value="ECO:0007669"/>
    <property type="project" value="UniProtKB-SubCell"/>
</dbReference>
<feature type="region of interest" description="Disordered" evidence="6">
    <location>
        <begin position="676"/>
        <end position="719"/>
    </location>
</feature>
<comment type="subcellular location">
    <subcellularLocation>
        <location evidence="1">Membrane</location>
        <topology evidence="1">Multi-pass membrane protein</topology>
    </subcellularLocation>
</comment>
<dbReference type="AlphaFoldDB" id="A0AAF0X296"/>
<evidence type="ECO:0000256" key="5">
    <source>
        <dbReference type="ARBA" id="ARBA00023136"/>
    </source>
</evidence>
<evidence type="ECO:0000256" key="2">
    <source>
        <dbReference type="ARBA" id="ARBA00009824"/>
    </source>
</evidence>
<dbReference type="Pfam" id="PF05277">
    <property type="entry name" value="DUF726"/>
    <property type="match status" value="1"/>
</dbReference>
<dbReference type="EMBL" id="CP093347">
    <property type="protein sequence ID" value="WOH00461.1"/>
    <property type="molecule type" value="Genomic_DNA"/>
</dbReference>
<accession>A0AAF0X296</accession>
<dbReference type="InterPro" id="IPR007941">
    <property type="entry name" value="DUF726"/>
</dbReference>
<evidence type="ECO:0000313" key="8">
    <source>
        <dbReference type="Proteomes" id="UP000077755"/>
    </source>
</evidence>